<dbReference type="InterPro" id="IPR001650">
    <property type="entry name" value="Helicase_C-like"/>
</dbReference>
<comment type="domain">
    <text evidence="6">The Q motif is unique to and characteristic of the DEAD box family of RNA helicases and controls ATP binding and hydrolysis.</text>
</comment>
<evidence type="ECO:0000256" key="4">
    <source>
        <dbReference type="ARBA" id="ARBA00022840"/>
    </source>
</evidence>
<dbReference type="PROSITE" id="PS51194">
    <property type="entry name" value="HELICASE_CTER"/>
    <property type="match status" value="1"/>
</dbReference>
<dbReference type="SMART" id="SM00487">
    <property type="entry name" value="DEXDc"/>
    <property type="match status" value="1"/>
</dbReference>
<keyword evidence="1 6" id="KW-0547">Nucleotide-binding</keyword>
<gene>
    <name evidence="10" type="primary">LOC105739234</name>
</gene>
<reference evidence="10 11" key="1">
    <citation type="submission" date="2012-10" db="EMBL/GenBank/DDBJ databases">
        <authorList>
            <consortium name="Gibbon Genome Sequencing Consortium"/>
        </authorList>
    </citation>
    <scope>NUCLEOTIDE SEQUENCE [LARGE SCALE GENOMIC DNA]</scope>
</reference>
<feature type="compositionally biased region" description="Basic and acidic residues" evidence="7">
    <location>
        <begin position="113"/>
        <end position="137"/>
    </location>
</feature>
<evidence type="ECO:0000313" key="11">
    <source>
        <dbReference type="Proteomes" id="UP000001073"/>
    </source>
</evidence>
<sequence length="578" mass="65406">MSHLLMKLLHKKIKKWNLKLRQRNLKLHGASNLTLSETQNRDVSEETMGGGKVRKSKHAMNVGLSDAQNGDVSQEAVENIKVKKSPQKSTILTNGEAAMQSPNSESKKKKRKMVNDAESDTKKAKTENKGESEEESAKTPQETENNVEKPDDEDDSEVPSLPLGLTVAFEDTSFASLCNLVNENTLKAIKEMGFTNTTEIQQKSIRPPLEGRDLLATTKTVSGKTPAFLIPAVELIVKFHELMTHHMHTYGLIMGGSNRSTEAQKLANGINIIVVTPGCLLDHMQNIPGFMYKNLQCLVINEADRILDVEFEEELKQIIKLLPSRRQTMLFSATQTQKVEGLARISLKKEPLYVGVDDDKANATVDGLGQGYVFCPSEKRFLLLFTFLKENQKRKLMAFFSSCMSVKYHYELLNYIDLPVLAIHGKQKQNKRTTTFFQFCNADLGTLLCTDVAARELDITEDDWIVQTARGLNGRGPALLILHPEELGFLHYLKRSKVPLSKFDFSWSKISDIQSQLEKLIQKNYFFHKSAQEAYKSYIQAYNSHSLKQIFNKTKKVEKSKIFKHISKQASNSRQFCH</sequence>
<comment type="function">
    <text evidence="6">RNA helicase.</text>
</comment>
<dbReference type="InterPro" id="IPR025313">
    <property type="entry name" value="SPB4-like_CTE"/>
</dbReference>
<dbReference type="Pfam" id="PF00270">
    <property type="entry name" value="DEAD"/>
    <property type="match status" value="2"/>
</dbReference>
<protein>
    <recommendedName>
        <fullName evidence="6">ATP-dependent RNA helicase</fullName>
        <ecNumber evidence="6">3.6.4.13</ecNumber>
    </recommendedName>
</protein>
<keyword evidence="5 6" id="KW-0694">RNA-binding</keyword>
<feature type="domain" description="Helicase ATP-binding" evidence="8">
    <location>
        <begin position="205"/>
        <end position="353"/>
    </location>
</feature>
<evidence type="ECO:0000256" key="7">
    <source>
        <dbReference type="SAM" id="MobiDB-lite"/>
    </source>
</evidence>
<dbReference type="GO" id="GO:0003723">
    <property type="term" value="F:RNA binding"/>
    <property type="evidence" value="ECO:0007669"/>
    <property type="project" value="UniProtKB-UniRule"/>
</dbReference>
<keyword evidence="4 6" id="KW-0067">ATP-binding</keyword>
<feature type="region of interest" description="Disordered" evidence="7">
    <location>
        <begin position="36"/>
        <end position="160"/>
    </location>
</feature>
<comment type="catalytic activity">
    <reaction evidence="6">
        <text>ATP + H2O = ADP + phosphate + H(+)</text>
        <dbReference type="Rhea" id="RHEA:13065"/>
        <dbReference type="ChEBI" id="CHEBI:15377"/>
        <dbReference type="ChEBI" id="CHEBI:15378"/>
        <dbReference type="ChEBI" id="CHEBI:30616"/>
        <dbReference type="ChEBI" id="CHEBI:43474"/>
        <dbReference type="ChEBI" id="CHEBI:456216"/>
        <dbReference type="EC" id="3.6.4.13"/>
    </reaction>
</comment>
<evidence type="ECO:0000256" key="1">
    <source>
        <dbReference type="ARBA" id="ARBA00022741"/>
    </source>
</evidence>
<dbReference type="Ensembl" id="ENSNLET00000054636.1">
    <property type="protein sequence ID" value="ENSNLEP00000034369.1"/>
    <property type="gene ID" value="ENSNLEG00000034613.1"/>
</dbReference>
<dbReference type="CDD" id="cd18787">
    <property type="entry name" value="SF2_C_DEAD"/>
    <property type="match status" value="1"/>
</dbReference>
<dbReference type="GO" id="GO:0003724">
    <property type="term" value="F:RNA helicase activity"/>
    <property type="evidence" value="ECO:0007669"/>
    <property type="project" value="UniProtKB-EC"/>
</dbReference>
<evidence type="ECO:0000256" key="3">
    <source>
        <dbReference type="ARBA" id="ARBA00022806"/>
    </source>
</evidence>
<dbReference type="InterPro" id="IPR027417">
    <property type="entry name" value="P-loop_NTPase"/>
</dbReference>
<dbReference type="GO" id="GO:0005524">
    <property type="term" value="F:ATP binding"/>
    <property type="evidence" value="ECO:0007669"/>
    <property type="project" value="UniProtKB-UniRule"/>
</dbReference>
<dbReference type="STRING" id="61853.ENSNLEP00000034369"/>
<dbReference type="EMBL" id="ADFV01017183">
    <property type="status" value="NOT_ANNOTATED_CDS"/>
    <property type="molecule type" value="Genomic_DNA"/>
</dbReference>
<keyword evidence="11" id="KW-1185">Reference proteome</keyword>
<keyword evidence="2 6" id="KW-0378">Hydrolase</keyword>
<dbReference type="OMA" id="NGEATMQ"/>
<name>A0A2I3GSQ6_NOMLE</name>
<dbReference type="SMART" id="SM01178">
    <property type="entry name" value="DUF4217"/>
    <property type="match status" value="1"/>
</dbReference>
<dbReference type="GeneTree" id="ENSGT00680000100037"/>
<dbReference type="AlphaFoldDB" id="A0A2I3GSQ6"/>
<evidence type="ECO:0000313" key="10">
    <source>
        <dbReference type="Ensembl" id="ENSNLEP00000034369.1"/>
    </source>
</evidence>
<feature type="domain" description="Helicase C-terminal" evidence="9">
    <location>
        <begin position="367"/>
        <end position="539"/>
    </location>
</feature>
<dbReference type="EC" id="3.6.4.13" evidence="6"/>
<dbReference type="Pfam" id="PF13959">
    <property type="entry name" value="CTE_SPB4"/>
    <property type="match status" value="1"/>
</dbReference>
<evidence type="ECO:0000256" key="5">
    <source>
        <dbReference type="ARBA" id="ARBA00022884"/>
    </source>
</evidence>
<reference evidence="10" key="3">
    <citation type="submission" date="2025-09" db="UniProtKB">
        <authorList>
            <consortium name="Ensembl"/>
        </authorList>
    </citation>
    <scope>IDENTIFICATION</scope>
</reference>
<evidence type="ECO:0000256" key="6">
    <source>
        <dbReference type="RuleBase" id="RU365068"/>
    </source>
</evidence>
<dbReference type="Proteomes" id="UP000001073">
    <property type="component" value="Chromosome 1a"/>
</dbReference>
<dbReference type="InterPro" id="IPR011545">
    <property type="entry name" value="DEAD/DEAH_box_helicase_dom"/>
</dbReference>
<dbReference type="SUPFAM" id="SSF52540">
    <property type="entry name" value="P-loop containing nucleoside triphosphate hydrolases"/>
    <property type="match status" value="2"/>
</dbReference>
<evidence type="ECO:0000256" key="2">
    <source>
        <dbReference type="ARBA" id="ARBA00022801"/>
    </source>
</evidence>
<dbReference type="Gene3D" id="3.40.50.300">
    <property type="entry name" value="P-loop containing nucleotide triphosphate hydrolases"/>
    <property type="match status" value="3"/>
</dbReference>
<proteinExistence type="inferred from homology"/>
<accession>A0A2I3GSQ6</accession>
<keyword evidence="3 6" id="KW-0347">Helicase</keyword>
<dbReference type="PROSITE" id="PS51192">
    <property type="entry name" value="HELICASE_ATP_BIND_1"/>
    <property type="match status" value="1"/>
</dbReference>
<dbReference type="Pfam" id="PF00271">
    <property type="entry name" value="Helicase_C"/>
    <property type="match status" value="1"/>
</dbReference>
<evidence type="ECO:0000259" key="8">
    <source>
        <dbReference type="PROSITE" id="PS51192"/>
    </source>
</evidence>
<dbReference type="GO" id="GO:0016787">
    <property type="term" value="F:hydrolase activity"/>
    <property type="evidence" value="ECO:0007669"/>
    <property type="project" value="UniProtKB-KW"/>
</dbReference>
<reference evidence="10" key="2">
    <citation type="submission" date="2025-08" db="UniProtKB">
        <authorList>
            <consortium name="Ensembl"/>
        </authorList>
    </citation>
    <scope>IDENTIFICATION</scope>
</reference>
<dbReference type="PANTHER" id="PTHR24031">
    <property type="entry name" value="RNA HELICASE"/>
    <property type="match status" value="1"/>
</dbReference>
<dbReference type="InterPro" id="IPR014001">
    <property type="entry name" value="Helicase_ATP-bd"/>
</dbReference>
<organism evidence="10 11">
    <name type="scientific">Nomascus leucogenys</name>
    <name type="common">Northern white-cheeked gibbon</name>
    <name type="synonym">Hylobates leucogenys</name>
    <dbReference type="NCBI Taxonomy" id="61853"/>
    <lineage>
        <taxon>Eukaryota</taxon>
        <taxon>Metazoa</taxon>
        <taxon>Chordata</taxon>
        <taxon>Craniata</taxon>
        <taxon>Vertebrata</taxon>
        <taxon>Euteleostomi</taxon>
        <taxon>Mammalia</taxon>
        <taxon>Eutheria</taxon>
        <taxon>Euarchontoglires</taxon>
        <taxon>Primates</taxon>
        <taxon>Haplorrhini</taxon>
        <taxon>Catarrhini</taxon>
        <taxon>Hylobatidae</taxon>
        <taxon>Nomascus</taxon>
    </lineage>
</organism>
<evidence type="ECO:0000259" key="9">
    <source>
        <dbReference type="PROSITE" id="PS51194"/>
    </source>
</evidence>
<comment type="similarity">
    <text evidence="6">Belongs to the DEAD box helicase family.</text>
</comment>
<dbReference type="InParanoid" id="A0A2I3GSQ6"/>